<protein>
    <submittedName>
        <fullName evidence="1">Uncharacterized protein</fullName>
    </submittedName>
</protein>
<gene>
    <name evidence="1" type="ORF">GM418_00115</name>
</gene>
<proteinExistence type="predicted"/>
<sequence>MRNIIIFFLIFICWSTTAQEKLMPVMPLEKDSSQIELERQILYRQMLSGTLQSGGLVPDLEIPEFDVGALIAQQRYQFNMQDFLNPDELSTFSFNRPGFIFSPFLRNGAIFSGATYKLNDKIKLGGYSFGANSIFSAPLPNQNMNNFDMRGASMFFQYKVSDKFKIETRVSVTQGNGPGF</sequence>
<dbReference type="Proteomes" id="UP000428260">
    <property type="component" value="Chromosome"/>
</dbReference>
<accession>A0A6I6JQ23</accession>
<keyword evidence="2" id="KW-1185">Reference proteome</keyword>
<dbReference type="KEGG" id="mcos:GM418_00115"/>
<organism evidence="1 2">
    <name type="scientific">Maribellus comscasis</name>
    <dbReference type="NCBI Taxonomy" id="2681766"/>
    <lineage>
        <taxon>Bacteria</taxon>
        <taxon>Pseudomonadati</taxon>
        <taxon>Bacteroidota</taxon>
        <taxon>Bacteroidia</taxon>
        <taxon>Marinilabiliales</taxon>
        <taxon>Prolixibacteraceae</taxon>
        <taxon>Maribellus</taxon>
    </lineage>
</organism>
<dbReference type="EMBL" id="CP046401">
    <property type="protein sequence ID" value="QGY42113.1"/>
    <property type="molecule type" value="Genomic_DNA"/>
</dbReference>
<name>A0A6I6JQ23_9BACT</name>
<reference evidence="1 2" key="1">
    <citation type="submission" date="2019-11" db="EMBL/GenBank/DDBJ databases">
        <authorList>
            <person name="Zheng R.K."/>
            <person name="Sun C.M."/>
        </authorList>
    </citation>
    <scope>NUCLEOTIDE SEQUENCE [LARGE SCALE GENOMIC DNA]</scope>
    <source>
        <strain evidence="1 2">WC007</strain>
    </source>
</reference>
<evidence type="ECO:0000313" key="1">
    <source>
        <dbReference type="EMBL" id="QGY42113.1"/>
    </source>
</evidence>
<dbReference type="RefSeq" id="WP_158861954.1">
    <property type="nucleotide sequence ID" value="NZ_CP046401.1"/>
</dbReference>
<evidence type="ECO:0000313" key="2">
    <source>
        <dbReference type="Proteomes" id="UP000428260"/>
    </source>
</evidence>
<dbReference type="AlphaFoldDB" id="A0A6I6JQ23"/>